<evidence type="ECO:0000256" key="1">
    <source>
        <dbReference type="SAM" id="SignalP"/>
    </source>
</evidence>
<organism evidence="2 3">
    <name type="scientific">Apibacter mensalis</name>
    <dbReference type="NCBI Taxonomy" id="1586267"/>
    <lineage>
        <taxon>Bacteria</taxon>
        <taxon>Pseudomonadati</taxon>
        <taxon>Bacteroidota</taxon>
        <taxon>Flavobacteriia</taxon>
        <taxon>Flavobacteriales</taxon>
        <taxon>Weeksellaceae</taxon>
        <taxon>Apibacter</taxon>
    </lineage>
</organism>
<evidence type="ECO:0000313" key="2">
    <source>
        <dbReference type="EMBL" id="CVK15612.1"/>
    </source>
</evidence>
<dbReference type="OrthoDB" id="1270857at2"/>
<dbReference type="AlphaFoldDB" id="A0A0X3AML2"/>
<sequence length="232" mass="25997">MIKKSFLAACFFSLLFFVSCGSDDNNVSTLSVDEQNTADDMAILNFLNNYYFDDLGKVTKFSDTITPDDKEPLSKNAQKSTSGYWIVKNPKADQGINTDNIADGKNNILIHYSLQYFVAGEGGNGYTTLNTSSSTIDNSGVAQENPFFYKKPKNDTIQNENYYVIRGIVDGLKDFKPTNKSKNELYNVLQGLIIVPSRLAYGRESNYINSKDATFILNFELYKVCSQDQTCN</sequence>
<dbReference type="EMBL" id="FCOR01000002">
    <property type="protein sequence ID" value="CVK15612.1"/>
    <property type="molecule type" value="Genomic_DNA"/>
</dbReference>
<accession>A0A0X3AML2</accession>
<reference evidence="2 3" key="1">
    <citation type="submission" date="2016-01" db="EMBL/GenBank/DDBJ databases">
        <authorList>
            <person name="McClelland M."/>
            <person name="Jain A."/>
            <person name="Saraogi P."/>
            <person name="Mendelson R."/>
            <person name="Westerman R."/>
            <person name="SanMiguel P."/>
            <person name="Csonka L."/>
        </authorList>
    </citation>
    <scope>NUCLEOTIDE SEQUENCE [LARGE SCALE GENOMIC DNA]</scope>
    <source>
        <strain evidence="2 3">R-53146</strain>
    </source>
</reference>
<evidence type="ECO:0000313" key="3">
    <source>
        <dbReference type="Proteomes" id="UP000182761"/>
    </source>
</evidence>
<gene>
    <name evidence="2" type="ORF">Ga0061079_102162</name>
</gene>
<feature type="signal peptide" evidence="1">
    <location>
        <begin position="1"/>
        <end position="22"/>
    </location>
</feature>
<evidence type="ECO:0008006" key="4">
    <source>
        <dbReference type="Google" id="ProtNLM"/>
    </source>
</evidence>
<feature type="chain" id="PRO_5007049733" description="Peptidylprolyl isomerase" evidence="1">
    <location>
        <begin position="23"/>
        <end position="232"/>
    </location>
</feature>
<dbReference type="Proteomes" id="UP000182761">
    <property type="component" value="Unassembled WGS sequence"/>
</dbReference>
<name>A0A0X3AML2_9FLAO</name>
<dbReference type="PROSITE" id="PS51257">
    <property type="entry name" value="PROKAR_LIPOPROTEIN"/>
    <property type="match status" value="1"/>
</dbReference>
<keyword evidence="3" id="KW-1185">Reference proteome</keyword>
<proteinExistence type="predicted"/>
<dbReference type="RefSeq" id="WP_055424840.1">
    <property type="nucleotide sequence ID" value="NZ_FCOR01000002.1"/>
</dbReference>
<protein>
    <recommendedName>
        <fullName evidence="4">Peptidylprolyl isomerase</fullName>
    </recommendedName>
</protein>
<keyword evidence="1" id="KW-0732">Signal</keyword>